<dbReference type="SMART" id="SM00369">
    <property type="entry name" value="LRR_TYP"/>
    <property type="match status" value="10"/>
</dbReference>
<keyword evidence="8 12" id="KW-1133">Transmembrane helix</keyword>
<evidence type="ECO:0000256" key="13">
    <source>
        <dbReference type="SAM" id="SignalP"/>
    </source>
</evidence>
<dbReference type="InterPro" id="IPR001611">
    <property type="entry name" value="Leu-rich_rpt"/>
</dbReference>
<name>A0A2R6PMA8_ACTCC</name>
<keyword evidence="16" id="KW-0808">Transferase</keyword>
<dbReference type="InterPro" id="IPR055414">
    <property type="entry name" value="LRR_R13L4/SHOC2-like"/>
</dbReference>
<reference evidence="17" key="2">
    <citation type="journal article" date="2018" name="BMC Genomics">
        <title>A manually annotated Actinidia chinensis var. chinensis (kiwifruit) genome highlights the challenges associated with draft genomes and gene prediction in plants.</title>
        <authorList>
            <person name="Pilkington S.M."/>
            <person name="Crowhurst R."/>
            <person name="Hilario E."/>
            <person name="Nardozza S."/>
            <person name="Fraser L."/>
            <person name="Peng Y."/>
            <person name="Gunaseelan K."/>
            <person name="Simpson R."/>
            <person name="Tahir J."/>
            <person name="Deroles S.C."/>
            <person name="Templeton K."/>
            <person name="Luo Z."/>
            <person name="Davy M."/>
            <person name="Cheng C."/>
            <person name="McNeilage M."/>
            <person name="Scaglione D."/>
            <person name="Liu Y."/>
            <person name="Zhang Q."/>
            <person name="Datson P."/>
            <person name="De Silva N."/>
            <person name="Gardiner S.E."/>
            <person name="Bassett H."/>
            <person name="Chagne D."/>
            <person name="McCallum J."/>
            <person name="Dzierzon H."/>
            <person name="Deng C."/>
            <person name="Wang Y.Y."/>
            <person name="Barron L."/>
            <person name="Manako K."/>
            <person name="Bowen J."/>
            <person name="Foster T.M."/>
            <person name="Erridge Z.A."/>
            <person name="Tiffin H."/>
            <person name="Waite C.N."/>
            <person name="Davies K.M."/>
            <person name="Grierson E.P."/>
            <person name="Laing W.A."/>
            <person name="Kirk R."/>
            <person name="Chen X."/>
            <person name="Wood M."/>
            <person name="Montefiori M."/>
            <person name="Brummell D.A."/>
            <person name="Schwinn K.E."/>
            <person name="Catanach A."/>
            <person name="Fullerton C."/>
            <person name="Li D."/>
            <person name="Meiyalaghan S."/>
            <person name="Nieuwenhuizen N."/>
            <person name="Read N."/>
            <person name="Prakash R."/>
            <person name="Hunter D."/>
            <person name="Zhang H."/>
            <person name="McKenzie M."/>
            <person name="Knabel M."/>
            <person name="Harris A."/>
            <person name="Allan A.C."/>
            <person name="Gleave A."/>
            <person name="Chen A."/>
            <person name="Janssen B.J."/>
            <person name="Plunkett B."/>
            <person name="Ampomah-Dwamena C."/>
            <person name="Voogd C."/>
            <person name="Leif D."/>
            <person name="Lafferty D."/>
            <person name="Souleyre E.J.F."/>
            <person name="Varkonyi-Gasic E."/>
            <person name="Gambi F."/>
            <person name="Hanley J."/>
            <person name="Yao J.L."/>
            <person name="Cheung J."/>
            <person name="David K.M."/>
            <person name="Warren B."/>
            <person name="Marsh K."/>
            <person name="Snowden K.C."/>
            <person name="Lin-Wang K."/>
            <person name="Brian L."/>
            <person name="Martinez-Sanchez M."/>
            <person name="Wang M."/>
            <person name="Ileperuma N."/>
            <person name="Macnee N."/>
            <person name="Campin R."/>
            <person name="McAtee P."/>
            <person name="Drummond R.S.M."/>
            <person name="Espley R.V."/>
            <person name="Ireland H.S."/>
            <person name="Wu R."/>
            <person name="Atkinson R.G."/>
            <person name="Karunairetnam S."/>
            <person name="Bulley S."/>
            <person name="Chunkath S."/>
            <person name="Hanley Z."/>
            <person name="Storey R."/>
            <person name="Thrimawithana A.H."/>
            <person name="Thomson S."/>
            <person name="David C."/>
            <person name="Testolin R."/>
            <person name="Huang H."/>
            <person name="Hellens R.P."/>
            <person name="Schaffer R.J."/>
        </authorList>
    </citation>
    <scope>NUCLEOTIDE SEQUENCE [LARGE SCALE GENOMIC DNA]</scope>
    <source>
        <strain evidence="17">cv. Red5</strain>
    </source>
</reference>
<reference evidence="16 17" key="1">
    <citation type="submission" date="2017-07" db="EMBL/GenBank/DDBJ databases">
        <title>An improved, manually edited Actinidia chinensis var. chinensis (kiwifruit) genome highlights the challenges associated with draft genomes and gene prediction in plants.</title>
        <authorList>
            <person name="Pilkington S."/>
            <person name="Crowhurst R."/>
            <person name="Hilario E."/>
            <person name="Nardozza S."/>
            <person name="Fraser L."/>
            <person name="Peng Y."/>
            <person name="Gunaseelan K."/>
            <person name="Simpson R."/>
            <person name="Tahir J."/>
            <person name="Deroles S."/>
            <person name="Templeton K."/>
            <person name="Luo Z."/>
            <person name="Davy M."/>
            <person name="Cheng C."/>
            <person name="Mcneilage M."/>
            <person name="Scaglione D."/>
            <person name="Liu Y."/>
            <person name="Zhang Q."/>
            <person name="Datson P."/>
            <person name="De Silva N."/>
            <person name="Gardiner S."/>
            <person name="Bassett H."/>
            <person name="Chagne D."/>
            <person name="Mccallum J."/>
            <person name="Dzierzon H."/>
            <person name="Deng C."/>
            <person name="Wang Y.-Y."/>
            <person name="Barron N."/>
            <person name="Manako K."/>
            <person name="Bowen J."/>
            <person name="Foster T."/>
            <person name="Erridge Z."/>
            <person name="Tiffin H."/>
            <person name="Waite C."/>
            <person name="Davies K."/>
            <person name="Grierson E."/>
            <person name="Laing W."/>
            <person name="Kirk R."/>
            <person name="Chen X."/>
            <person name="Wood M."/>
            <person name="Montefiori M."/>
            <person name="Brummell D."/>
            <person name="Schwinn K."/>
            <person name="Catanach A."/>
            <person name="Fullerton C."/>
            <person name="Li D."/>
            <person name="Meiyalaghan S."/>
            <person name="Nieuwenhuizen N."/>
            <person name="Read N."/>
            <person name="Prakash R."/>
            <person name="Hunter D."/>
            <person name="Zhang H."/>
            <person name="Mckenzie M."/>
            <person name="Knabel M."/>
            <person name="Harris A."/>
            <person name="Allan A."/>
            <person name="Chen A."/>
            <person name="Janssen B."/>
            <person name="Plunkett B."/>
            <person name="Dwamena C."/>
            <person name="Voogd C."/>
            <person name="Leif D."/>
            <person name="Lafferty D."/>
            <person name="Souleyre E."/>
            <person name="Varkonyi-Gasic E."/>
            <person name="Gambi F."/>
            <person name="Hanley J."/>
            <person name="Yao J.-L."/>
            <person name="Cheung J."/>
            <person name="David K."/>
            <person name="Warren B."/>
            <person name="Marsh K."/>
            <person name="Snowden K."/>
            <person name="Lin-Wang K."/>
            <person name="Brian L."/>
            <person name="Martinez-Sanchez M."/>
            <person name="Wang M."/>
            <person name="Ileperuma N."/>
            <person name="Macnee N."/>
            <person name="Campin R."/>
            <person name="Mcatee P."/>
            <person name="Drummond R."/>
            <person name="Espley R."/>
            <person name="Ireland H."/>
            <person name="Wu R."/>
            <person name="Atkinson R."/>
            <person name="Karunairetnam S."/>
            <person name="Bulley S."/>
            <person name="Chunkath S."/>
            <person name="Hanley Z."/>
            <person name="Storey R."/>
            <person name="Thrimawithana A."/>
            <person name="Thomson S."/>
            <person name="David C."/>
            <person name="Testolin R."/>
        </authorList>
    </citation>
    <scope>NUCLEOTIDE SEQUENCE [LARGE SCALE GENOMIC DNA]</scope>
    <source>
        <strain evidence="17">cv. Red5</strain>
        <tissue evidence="16">Young leaf</tissue>
    </source>
</reference>
<dbReference type="InterPro" id="IPR032675">
    <property type="entry name" value="LRR_dom_sf"/>
</dbReference>
<dbReference type="OMA" id="DELCTIG"/>
<dbReference type="InterPro" id="IPR003591">
    <property type="entry name" value="Leu-rich_rpt_typical-subtyp"/>
</dbReference>
<evidence type="ECO:0000256" key="2">
    <source>
        <dbReference type="ARBA" id="ARBA00009592"/>
    </source>
</evidence>
<evidence type="ECO:0000259" key="15">
    <source>
        <dbReference type="Pfam" id="PF23598"/>
    </source>
</evidence>
<dbReference type="SUPFAM" id="SSF52075">
    <property type="entry name" value="Outer arm dynein light chain 1"/>
    <property type="match status" value="1"/>
</dbReference>
<dbReference type="STRING" id="1590841.A0A2R6PMA8"/>
<feature type="domain" description="Disease resistance R13L4/SHOC-2-like LRR" evidence="15">
    <location>
        <begin position="240"/>
        <end position="380"/>
    </location>
</feature>
<sequence length="1053" mass="116657">MMDAFPKSVPMLFLQFLIIATLNLGSSCYANIDVACLESEKRALLSFKQGLEDPSNRLSSWGVEDDCCEWAGVVCDNSTDHVRELHLQSPYDEEDYEIWSQYATSEKVKLGGEVNPSLLNLKHLSYLDLSQNDFGGIPIPSFLGSLPSLQYLNLSEAGFAGTVPHQLGNLSGLRSLNLKGLPYGDAQLDVENLDWLSGFLTLEHLDLRQVNLAKAPNWLQAVNKLPSLVELHLSYCELDRIPPLKHVNFKSLVVLDLSGNRFFSLIPRWIFSLSSLASLNLGSSNFEGQIPDGFWNLTSLKVLDVSSNDLNSLLPNSLFGLHSLVSLNLSAMNDIRFEGPIPSGLQNLTSLEELSLSGFGFNSSIPEWLYSLWHLEMLDLGYNQLNGVISSSIGNLTSLVILDLSRNDLEGGIPREAGNLCKLRRLILSGYSGIRSGGDISDLFRTLSGCISYSLEILKLTKSRISGHLTDQLGQFINLKVLFLDLNSISGPIPLSLGRCSSLLTLSLARNQLNGTLPESLGCLSKLKHLWISRNLFEGVVSEVHFANLTSLTIFDASGNQLILEVSPNWIPPFQLAEIELRSWYLGPQFPMWLHSQKGFSVLDLSCTGISDSIPSWFWNLSFSIQNLNLSHNQIKGKIPDILDGDYSMIYLGSNQFTGPLPRLSSNVTELDLSNNAFSGDIRHFICDGKDESNRLTILHLGENLLSGEIPDCWMNWTALRVIKLGNNHLSGTIPSSLGNLLQLQSLHLRNNSLSGEVPLSLQNCTELVTIDLGWNQLVGSIHTWLGRSLSNLKILGLRSNNFYGEIPSELCHFASLQILDLASNSFSGSIPRCFKNLTAMAIKSHSQDHGRYSNDWIFYSSNWRSFLENAFVVTKGRELQYNTLLPLVTSMDLSDNDIVVPKTRMIPKEIGNMELLESLDFSRNQLSGEIPPSMSALTFLSFLNVSNNNLSGQIPSSTQLQSQNASSFTGNSLCGPPLVENCSTGGATPDIGEGDEGGDSEVNWFFLTAAYGFVVGFWVIVSPILFKRSWRFAYFRFLDEMWHRICTCFGKP</sequence>
<evidence type="ECO:0000313" key="17">
    <source>
        <dbReference type="Proteomes" id="UP000241394"/>
    </source>
</evidence>
<dbReference type="GO" id="GO:0051707">
    <property type="term" value="P:response to other organism"/>
    <property type="evidence" value="ECO:0007669"/>
    <property type="project" value="UniProtKB-ARBA"/>
</dbReference>
<dbReference type="PANTHER" id="PTHR48063">
    <property type="entry name" value="LRR RECEPTOR-LIKE KINASE"/>
    <property type="match status" value="1"/>
</dbReference>
<feature type="domain" description="Leucine-rich repeat-containing N-terminal plant-type" evidence="14">
    <location>
        <begin position="38"/>
        <end position="76"/>
    </location>
</feature>
<dbReference type="Pfam" id="PF08263">
    <property type="entry name" value="LRRNT_2"/>
    <property type="match status" value="1"/>
</dbReference>
<dbReference type="Gene3D" id="3.80.10.10">
    <property type="entry name" value="Ribonuclease Inhibitor"/>
    <property type="match status" value="5"/>
</dbReference>
<feature type="transmembrane region" description="Helical" evidence="12">
    <location>
        <begin position="1005"/>
        <end position="1027"/>
    </location>
</feature>
<dbReference type="InParanoid" id="A0A2R6PMA8"/>
<evidence type="ECO:0000256" key="7">
    <source>
        <dbReference type="ARBA" id="ARBA00022737"/>
    </source>
</evidence>
<evidence type="ECO:0000256" key="12">
    <source>
        <dbReference type="SAM" id="Phobius"/>
    </source>
</evidence>
<dbReference type="Proteomes" id="UP000241394">
    <property type="component" value="Chromosome LG24"/>
</dbReference>
<dbReference type="GO" id="GO:0005886">
    <property type="term" value="C:plasma membrane"/>
    <property type="evidence" value="ECO:0007669"/>
    <property type="project" value="UniProtKB-SubCell"/>
</dbReference>
<dbReference type="InterPro" id="IPR046956">
    <property type="entry name" value="RLP23-like"/>
</dbReference>
<keyword evidence="5 12" id="KW-0812">Transmembrane</keyword>
<evidence type="ECO:0000256" key="5">
    <source>
        <dbReference type="ARBA" id="ARBA00022692"/>
    </source>
</evidence>
<dbReference type="Pfam" id="PF00560">
    <property type="entry name" value="LRR_1"/>
    <property type="match status" value="12"/>
</dbReference>
<keyword evidence="4" id="KW-0433">Leucine-rich repeat</keyword>
<dbReference type="AlphaFoldDB" id="A0A2R6PMA8"/>
<dbReference type="OrthoDB" id="1600340at2759"/>
<dbReference type="FunFam" id="3.80.10.10:FF:001347">
    <property type="entry name" value="LRR receptor-like serine/threonine-protein kinase GSO2"/>
    <property type="match status" value="1"/>
</dbReference>
<dbReference type="PROSITE" id="PS51257">
    <property type="entry name" value="PROKAR_LIPOPROTEIN"/>
    <property type="match status" value="1"/>
</dbReference>
<dbReference type="GO" id="GO:0006952">
    <property type="term" value="P:defense response"/>
    <property type="evidence" value="ECO:0007669"/>
    <property type="project" value="UniProtKB-ARBA"/>
</dbReference>
<comment type="subcellular location">
    <subcellularLocation>
        <location evidence="1">Cell membrane</location>
        <topology evidence="1">Single-pass type I membrane protein</topology>
    </subcellularLocation>
</comment>
<dbReference type="PANTHER" id="PTHR48063:SF100">
    <property type="entry name" value="RECEPTOR-LIKE PROTEIN EIX2"/>
    <property type="match status" value="1"/>
</dbReference>
<evidence type="ECO:0000256" key="3">
    <source>
        <dbReference type="ARBA" id="ARBA00022475"/>
    </source>
</evidence>
<evidence type="ECO:0000313" key="16">
    <source>
        <dbReference type="EMBL" id="PSR93446.1"/>
    </source>
</evidence>
<evidence type="ECO:0000259" key="14">
    <source>
        <dbReference type="Pfam" id="PF08263"/>
    </source>
</evidence>
<comment type="similarity">
    <text evidence="2">Belongs to the RLP family.</text>
</comment>
<keyword evidence="9 12" id="KW-0472">Membrane</keyword>
<evidence type="ECO:0000256" key="4">
    <source>
        <dbReference type="ARBA" id="ARBA00022614"/>
    </source>
</evidence>
<accession>A0A2R6PMA8</accession>
<keyword evidence="11" id="KW-0325">Glycoprotein</keyword>
<keyword evidence="6 13" id="KW-0732">Signal</keyword>
<evidence type="ECO:0000256" key="6">
    <source>
        <dbReference type="ARBA" id="ARBA00022729"/>
    </source>
</evidence>
<gene>
    <name evidence="16" type="ORF">CEY00_Acc28060</name>
</gene>
<evidence type="ECO:0000256" key="11">
    <source>
        <dbReference type="ARBA" id="ARBA00023180"/>
    </source>
</evidence>
<keyword evidence="16" id="KW-0418">Kinase</keyword>
<feature type="signal peptide" evidence="13">
    <location>
        <begin position="1"/>
        <end position="25"/>
    </location>
</feature>
<evidence type="ECO:0000256" key="10">
    <source>
        <dbReference type="ARBA" id="ARBA00023170"/>
    </source>
</evidence>
<dbReference type="FunFam" id="3.80.10.10:FF:000095">
    <property type="entry name" value="LRR receptor-like serine/threonine-protein kinase GSO1"/>
    <property type="match status" value="2"/>
</dbReference>
<keyword evidence="7" id="KW-0677">Repeat</keyword>
<keyword evidence="17" id="KW-1185">Reference proteome</keyword>
<proteinExistence type="inferred from homology"/>
<dbReference type="GO" id="GO:0016301">
    <property type="term" value="F:kinase activity"/>
    <property type="evidence" value="ECO:0007669"/>
    <property type="project" value="UniProtKB-KW"/>
</dbReference>
<dbReference type="InterPro" id="IPR013210">
    <property type="entry name" value="LRR_N_plant-typ"/>
</dbReference>
<feature type="chain" id="PRO_5015322624" evidence="13">
    <location>
        <begin position="26"/>
        <end position="1053"/>
    </location>
</feature>
<evidence type="ECO:0000256" key="9">
    <source>
        <dbReference type="ARBA" id="ARBA00023136"/>
    </source>
</evidence>
<evidence type="ECO:0000256" key="1">
    <source>
        <dbReference type="ARBA" id="ARBA00004251"/>
    </source>
</evidence>
<dbReference type="EMBL" id="NKQK01000024">
    <property type="protein sequence ID" value="PSR93446.1"/>
    <property type="molecule type" value="Genomic_DNA"/>
</dbReference>
<dbReference type="Pfam" id="PF23598">
    <property type="entry name" value="LRR_14"/>
    <property type="match status" value="1"/>
</dbReference>
<keyword evidence="3" id="KW-1003">Cell membrane</keyword>
<keyword evidence="10 16" id="KW-0675">Receptor</keyword>
<comment type="caution">
    <text evidence="16">The sequence shown here is derived from an EMBL/GenBank/DDBJ whole genome shotgun (WGS) entry which is preliminary data.</text>
</comment>
<protein>
    <submittedName>
        <fullName evidence="16">LRR receptor-like serine/threonine-protein kinase</fullName>
    </submittedName>
</protein>
<dbReference type="SUPFAM" id="SSF52058">
    <property type="entry name" value="L domain-like"/>
    <property type="match status" value="3"/>
</dbReference>
<dbReference type="Gramene" id="PSR93446">
    <property type="protein sequence ID" value="PSR93446"/>
    <property type="gene ID" value="CEY00_Acc28060"/>
</dbReference>
<organism evidence="16 17">
    <name type="scientific">Actinidia chinensis var. chinensis</name>
    <name type="common">Chinese soft-hair kiwi</name>
    <dbReference type="NCBI Taxonomy" id="1590841"/>
    <lineage>
        <taxon>Eukaryota</taxon>
        <taxon>Viridiplantae</taxon>
        <taxon>Streptophyta</taxon>
        <taxon>Embryophyta</taxon>
        <taxon>Tracheophyta</taxon>
        <taxon>Spermatophyta</taxon>
        <taxon>Magnoliopsida</taxon>
        <taxon>eudicotyledons</taxon>
        <taxon>Gunneridae</taxon>
        <taxon>Pentapetalae</taxon>
        <taxon>asterids</taxon>
        <taxon>Ericales</taxon>
        <taxon>Actinidiaceae</taxon>
        <taxon>Actinidia</taxon>
    </lineage>
</organism>
<evidence type="ECO:0000256" key="8">
    <source>
        <dbReference type="ARBA" id="ARBA00022989"/>
    </source>
</evidence>